<organism evidence="2 3">
    <name type="scientific">Blastococcus xanthinilyticus</name>
    <dbReference type="NCBI Taxonomy" id="1564164"/>
    <lineage>
        <taxon>Bacteria</taxon>
        <taxon>Bacillati</taxon>
        <taxon>Actinomycetota</taxon>
        <taxon>Actinomycetes</taxon>
        <taxon>Geodermatophilales</taxon>
        <taxon>Geodermatophilaceae</taxon>
        <taxon>Blastococcus</taxon>
    </lineage>
</organism>
<feature type="transmembrane region" description="Helical" evidence="1">
    <location>
        <begin position="21"/>
        <end position="46"/>
    </location>
</feature>
<evidence type="ECO:0000256" key="1">
    <source>
        <dbReference type="SAM" id="Phobius"/>
    </source>
</evidence>
<reference evidence="2 3" key="1">
    <citation type="submission" date="2019-07" db="EMBL/GenBank/DDBJ databases">
        <title>Genomic Encyclopedia of Archaeal and Bacterial Type Strains, Phase II (KMG-II): from individual species to whole genera.</title>
        <authorList>
            <person name="Goeker M."/>
        </authorList>
    </citation>
    <scope>NUCLEOTIDE SEQUENCE [LARGE SCALE GENOMIC DNA]</scope>
    <source>
        <strain evidence="2 3">DSM 46842</strain>
    </source>
</reference>
<feature type="transmembrane region" description="Helical" evidence="1">
    <location>
        <begin position="58"/>
        <end position="79"/>
    </location>
</feature>
<accession>A0A5S5CQJ1</accession>
<dbReference type="EMBL" id="VNHW01000010">
    <property type="protein sequence ID" value="TYP86127.1"/>
    <property type="molecule type" value="Genomic_DNA"/>
</dbReference>
<dbReference type="Proteomes" id="UP000322499">
    <property type="component" value="Unassembled WGS sequence"/>
</dbReference>
<comment type="caution">
    <text evidence="2">The sequence shown here is derived from an EMBL/GenBank/DDBJ whole genome shotgun (WGS) entry which is preliminary data.</text>
</comment>
<dbReference type="AlphaFoldDB" id="A0A5S5CQJ1"/>
<proteinExistence type="predicted"/>
<keyword evidence="3" id="KW-1185">Reference proteome</keyword>
<evidence type="ECO:0000313" key="2">
    <source>
        <dbReference type="EMBL" id="TYP86127.1"/>
    </source>
</evidence>
<keyword evidence="1" id="KW-1133">Transmembrane helix</keyword>
<dbReference type="RefSeq" id="WP_166534016.1">
    <property type="nucleotide sequence ID" value="NZ_VNHW01000010.1"/>
</dbReference>
<name>A0A5S5CQJ1_9ACTN</name>
<protein>
    <submittedName>
        <fullName evidence="2">Uncharacterized protein</fullName>
    </submittedName>
</protein>
<keyword evidence="1" id="KW-0472">Membrane</keyword>
<keyword evidence="1" id="KW-0812">Transmembrane</keyword>
<evidence type="ECO:0000313" key="3">
    <source>
        <dbReference type="Proteomes" id="UP000322499"/>
    </source>
</evidence>
<sequence>MHPASEDPATRTALDAHQVGALRWLGGGVIAVVLGALLAVAAVAVAGNGDGRIPGAGLAVVVLVTGGLVAVVVGTGALLRTHRWRRALAGTSWRVGTLRIAGPGALSFEPAGYDELTGDPVRLRLLSTAVWRTRAVQALDGGTVRAAPVGGNRWVLTAEGAGTVYGAREVAAGRRRAPGEPDRPR</sequence>
<gene>
    <name evidence="2" type="ORF">BD833_11014</name>
</gene>